<evidence type="ECO:0000313" key="2">
    <source>
        <dbReference type="EMBL" id="CAB0038176.1"/>
    </source>
</evidence>
<feature type="compositionally biased region" description="Basic and acidic residues" evidence="1">
    <location>
        <begin position="207"/>
        <end position="224"/>
    </location>
</feature>
<organism evidence="2 3">
    <name type="scientific">Trichogramma brassicae</name>
    <dbReference type="NCBI Taxonomy" id="86971"/>
    <lineage>
        <taxon>Eukaryota</taxon>
        <taxon>Metazoa</taxon>
        <taxon>Ecdysozoa</taxon>
        <taxon>Arthropoda</taxon>
        <taxon>Hexapoda</taxon>
        <taxon>Insecta</taxon>
        <taxon>Pterygota</taxon>
        <taxon>Neoptera</taxon>
        <taxon>Endopterygota</taxon>
        <taxon>Hymenoptera</taxon>
        <taxon>Apocrita</taxon>
        <taxon>Proctotrupomorpha</taxon>
        <taxon>Chalcidoidea</taxon>
        <taxon>Trichogrammatidae</taxon>
        <taxon>Trichogramma</taxon>
    </lineage>
</organism>
<dbReference type="AlphaFoldDB" id="A0A6H5IQV4"/>
<proteinExistence type="predicted"/>
<accession>A0A6H5IQV4</accession>
<reference evidence="2 3" key="1">
    <citation type="submission" date="2020-02" db="EMBL/GenBank/DDBJ databases">
        <authorList>
            <person name="Ferguson B K."/>
        </authorList>
    </citation>
    <scope>NUCLEOTIDE SEQUENCE [LARGE SCALE GENOMIC DNA]</scope>
</reference>
<gene>
    <name evidence="2" type="ORF">TBRA_LOCUS9967</name>
</gene>
<sequence>MPAMCDHAADGSEKGDTTIDDGIVQDRRLIFKKRLCGAPRIIAVNNCSKFQPISLVTELTQSIEFTQGPRLFKATSNVTYEFDHLEYKLSNIRTQSLFNTDGEEAVSRLLLTYDLGSRTKLRATEDMPKATCCEWWRYCTPIGYSHLILEWSEISPCHYVHVRMVRVLAVHYTSDTYSIHGAPGSDRITISRSPRRGLTKLAIDGAQHSHDEVRSENHTHKRAPDAGAKAQQERMMAPEARTTLTR</sequence>
<evidence type="ECO:0000313" key="3">
    <source>
        <dbReference type="Proteomes" id="UP000479190"/>
    </source>
</evidence>
<keyword evidence="3" id="KW-1185">Reference proteome</keyword>
<feature type="region of interest" description="Disordered" evidence="1">
    <location>
        <begin position="205"/>
        <end position="246"/>
    </location>
</feature>
<dbReference type="EMBL" id="CADCXV010000894">
    <property type="protein sequence ID" value="CAB0038176.1"/>
    <property type="molecule type" value="Genomic_DNA"/>
</dbReference>
<name>A0A6H5IQV4_9HYME</name>
<evidence type="ECO:0000256" key="1">
    <source>
        <dbReference type="SAM" id="MobiDB-lite"/>
    </source>
</evidence>
<protein>
    <submittedName>
        <fullName evidence="2">Uncharacterized protein</fullName>
    </submittedName>
</protein>
<dbReference type="Proteomes" id="UP000479190">
    <property type="component" value="Unassembled WGS sequence"/>
</dbReference>